<dbReference type="STRING" id="187979.ERS852385_00944"/>
<protein>
    <recommendedName>
        <fullName evidence="3">phosphoenolpyruvate--glycerone phosphotransferase</fullName>
        <ecNumber evidence="3">2.7.1.121</ecNumber>
    </recommendedName>
</protein>
<dbReference type="NCBIfam" id="TIGR02365">
    <property type="entry name" value="dha_L_ycgS"/>
    <property type="match status" value="1"/>
</dbReference>
<dbReference type="PROSITE" id="PS51480">
    <property type="entry name" value="DHAL"/>
    <property type="match status" value="1"/>
</dbReference>
<evidence type="ECO:0000313" key="11">
    <source>
        <dbReference type="Proteomes" id="UP000095546"/>
    </source>
</evidence>
<dbReference type="GO" id="GO:0047324">
    <property type="term" value="F:phosphoenolpyruvate-glycerone phosphotransferase activity"/>
    <property type="evidence" value="ECO:0007669"/>
    <property type="project" value="UniProtKB-EC"/>
</dbReference>
<evidence type="ECO:0000256" key="7">
    <source>
        <dbReference type="ARBA" id="ARBA00046577"/>
    </source>
</evidence>
<dbReference type="PANTHER" id="PTHR28629:SF4">
    <property type="entry name" value="TRIOKINASE_FMN CYCLASE"/>
    <property type="match status" value="1"/>
</dbReference>
<dbReference type="InterPro" id="IPR012737">
    <property type="entry name" value="DhaK_L_YcgS"/>
</dbReference>
<dbReference type="InterPro" id="IPR004007">
    <property type="entry name" value="DhaL_dom"/>
</dbReference>
<dbReference type="SMART" id="SM01120">
    <property type="entry name" value="Dak2"/>
    <property type="match status" value="1"/>
</dbReference>
<evidence type="ECO:0000256" key="2">
    <source>
        <dbReference type="ARBA" id="ARBA00004745"/>
    </source>
</evidence>
<gene>
    <name evidence="10" type="primary">dhaL</name>
    <name evidence="10" type="ORF">ERS852385_00944</name>
</gene>
<dbReference type="AlphaFoldDB" id="A0A173YES6"/>
<dbReference type="InterPro" id="IPR050861">
    <property type="entry name" value="Dihydroxyacetone_Kinase"/>
</dbReference>
<dbReference type="GO" id="GO:0019563">
    <property type="term" value="P:glycerol catabolic process"/>
    <property type="evidence" value="ECO:0007669"/>
    <property type="project" value="TreeGrafter"/>
</dbReference>
<feature type="domain" description="DhaL" evidence="9">
    <location>
        <begin position="2"/>
        <end position="203"/>
    </location>
</feature>
<dbReference type="OrthoDB" id="9800291at2"/>
<keyword evidence="6" id="KW-0319">Glycerol metabolism</keyword>
<evidence type="ECO:0000256" key="5">
    <source>
        <dbReference type="ARBA" id="ARBA00022777"/>
    </source>
</evidence>
<evidence type="ECO:0000256" key="4">
    <source>
        <dbReference type="ARBA" id="ARBA00022679"/>
    </source>
</evidence>
<evidence type="ECO:0000313" key="10">
    <source>
        <dbReference type="EMBL" id="CUN62612.1"/>
    </source>
</evidence>
<evidence type="ECO:0000256" key="1">
    <source>
        <dbReference type="ARBA" id="ARBA00001113"/>
    </source>
</evidence>
<name>A0A173YES6_9FIRM</name>
<evidence type="ECO:0000259" key="9">
    <source>
        <dbReference type="PROSITE" id="PS51480"/>
    </source>
</evidence>
<dbReference type="RefSeq" id="WP_036376218.1">
    <property type="nucleotide sequence ID" value="NZ_CABIWZ010000004.1"/>
</dbReference>
<comment type="catalytic activity">
    <reaction evidence="1">
        <text>dihydroxyacetone + phosphoenolpyruvate = dihydroxyacetone phosphate + pyruvate</text>
        <dbReference type="Rhea" id="RHEA:18381"/>
        <dbReference type="ChEBI" id="CHEBI:15361"/>
        <dbReference type="ChEBI" id="CHEBI:16016"/>
        <dbReference type="ChEBI" id="CHEBI:57642"/>
        <dbReference type="ChEBI" id="CHEBI:58702"/>
        <dbReference type="EC" id="2.7.1.121"/>
    </reaction>
</comment>
<comment type="pathway">
    <text evidence="2">Polyol metabolism; glycerol degradation.</text>
</comment>
<dbReference type="EC" id="2.7.1.121" evidence="3"/>
<keyword evidence="4 10" id="KW-0808">Transferase</keyword>
<dbReference type="FunFam" id="1.25.40.340:FF:000002">
    <property type="entry name" value="Dihydroxyacetone kinase, L subunit"/>
    <property type="match status" value="1"/>
</dbReference>
<keyword evidence="5 10" id="KW-0418">Kinase</keyword>
<evidence type="ECO:0000256" key="8">
    <source>
        <dbReference type="ARBA" id="ARBA00055771"/>
    </source>
</evidence>
<dbReference type="eggNOG" id="COG1461">
    <property type="taxonomic scope" value="Bacteria"/>
</dbReference>
<dbReference type="GO" id="GO:0005829">
    <property type="term" value="C:cytosol"/>
    <property type="evidence" value="ECO:0007669"/>
    <property type="project" value="TreeGrafter"/>
</dbReference>
<dbReference type="Gene3D" id="1.25.40.340">
    <property type="match status" value="1"/>
</dbReference>
<proteinExistence type="predicted"/>
<dbReference type="Proteomes" id="UP000095546">
    <property type="component" value="Unassembled WGS sequence"/>
</dbReference>
<evidence type="ECO:0000256" key="6">
    <source>
        <dbReference type="ARBA" id="ARBA00022798"/>
    </source>
</evidence>
<dbReference type="Pfam" id="PF02734">
    <property type="entry name" value="Dak2"/>
    <property type="match status" value="1"/>
</dbReference>
<dbReference type="InterPro" id="IPR036117">
    <property type="entry name" value="DhaL_dom_sf"/>
</dbReference>
<comment type="subunit">
    <text evidence="7">Homodimer. The dihydroxyacetone kinase complex is composed of a homodimer of DhaM, a homodimer of DhaK and the subunit DhaL.</text>
</comment>
<organism evidence="10 11">
    <name type="scientific">Mitsuokella jalaludinii</name>
    <dbReference type="NCBI Taxonomy" id="187979"/>
    <lineage>
        <taxon>Bacteria</taxon>
        <taxon>Bacillati</taxon>
        <taxon>Bacillota</taxon>
        <taxon>Negativicutes</taxon>
        <taxon>Selenomonadales</taxon>
        <taxon>Selenomonadaceae</taxon>
        <taxon>Mitsuokella</taxon>
    </lineage>
</organism>
<keyword evidence="11" id="KW-1185">Reference proteome</keyword>
<reference evidence="10 11" key="1">
    <citation type="submission" date="2015-09" db="EMBL/GenBank/DDBJ databases">
        <authorList>
            <consortium name="Pathogen Informatics"/>
        </authorList>
    </citation>
    <scope>NUCLEOTIDE SEQUENCE [LARGE SCALE GENOMIC DNA]</scope>
    <source>
        <strain evidence="10 11">2789STDY5608828</strain>
    </source>
</reference>
<dbReference type="SUPFAM" id="SSF101473">
    <property type="entry name" value="DhaL-like"/>
    <property type="match status" value="1"/>
</dbReference>
<sequence length="207" mass="22263">MTRIKDALDAVAAAIIAQKDYLTDLDRQIADGDHGINMARGFQAALDAVEEMDDTTKPGPVLYTIGKAFIRNVGGAAGPLYGTGFVRASEVCDEDTKLSVASFEKLLGAAIAGIEKRGHAKKGDKTMLDALIPIHECFLPEHAEGKTLFEVLQEASHAAKEGVDFTKTIAARRGRASLVGERSIGHEDPGAVSSMLMYRALYNFLRK</sequence>
<comment type="function">
    <text evidence="8">ADP-binding subunit of the dihydroxyacetone kinase, which is responsible for the phosphoenolpyruvate (PEP)-dependent phosphorylation of dihydroxyacetone. DhaL-ADP is converted to DhaL-ATP via a phosphoryl group transfer from DhaM and transmits it to dihydroxyacetone binds to DhaK.</text>
</comment>
<accession>A0A173YES6</accession>
<dbReference type="EMBL" id="CYYU01000004">
    <property type="protein sequence ID" value="CUN62612.1"/>
    <property type="molecule type" value="Genomic_DNA"/>
</dbReference>
<dbReference type="GO" id="GO:0004371">
    <property type="term" value="F:glycerone kinase activity"/>
    <property type="evidence" value="ECO:0007669"/>
    <property type="project" value="InterPro"/>
</dbReference>
<dbReference type="PANTHER" id="PTHR28629">
    <property type="entry name" value="TRIOKINASE/FMN CYCLASE"/>
    <property type="match status" value="1"/>
</dbReference>
<evidence type="ECO:0000256" key="3">
    <source>
        <dbReference type="ARBA" id="ARBA00012095"/>
    </source>
</evidence>